<dbReference type="SUPFAM" id="SSF53448">
    <property type="entry name" value="Nucleotide-diphospho-sugar transferases"/>
    <property type="match status" value="1"/>
</dbReference>
<dbReference type="GO" id="GO:0000030">
    <property type="term" value="F:mannosyltransferase activity"/>
    <property type="evidence" value="ECO:0007669"/>
    <property type="project" value="TreeGrafter"/>
</dbReference>
<evidence type="ECO:0000313" key="3">
    <source>
        <dbReference type="Proteomes" id="UP000196331"/>
    </source>
</evidence>
<accession>A0A1R4HQK8</accession>
<dbReference type="AlphaFoldDB" id="A0A1R4HQK8"/>
<evidence type="ECO:0000313" key="2">
    <source>
        <dbReference type="EMBL" id="SJN09822.1"/>
    </source>
</evidence>
<organism evidence="2 3">
    <name type="scientific">Halomonas citrativorans</name>
    <dbReference type="NCBI Taxonomy" id="2742612"/>
    <lineage>
        <taxon>Bacteria</taxon>
        <taxon>Pseudomonadati</taxon>
        <taxon>Pseudomonadota</taxon>
        <taxon>Gammaproteobacteria</taxon>
        <taxon>Oceanospirillales</taxon>
        <taxon>Halomonadaceae</taxon>
        <taxon>Halomonas</taxon>
    </lineage>
</organism>
<keyword evidence="2" id="KW-0328">Glycosyltransferase</keyword>
<comment type="caution">
    <text evidence="2">The sequence shown here is derived from an EMBL/GenBank/DDBJ whole genome shotgun (WGS) entry which is preliminary data.</text>
</comment>
<name>A0A1R4HQK8_9GAMM</name>
<dbReference type="PANTHER" id="PTHR32385">
    <property type="entry name" value="MANNOSYL PHOSPHORYLINOSITOL CERAMIDE SYNTHASE"/>
    <property type="match status" value="1"/>
</dbReference>
<evidence type="ECO:0000256" key="1">
    <source>
        <dbReference type="ARBA" id="ARBA00022679"/>
    </source>
</evidence>
<reference evidence="2 3" key="1">
    <citation type="submission" date="2017-02" db="EMBL/GenBank/DDBJ databases">
        <authorList>
            <person name="Dridi B."/>
        </authorList>
    </citation>
    <scope>NUCLEOTIDE SEQUENCE [LARGE SCALE GENOMIC DNA]</scope>
    <source>
        <strain evidence="2 3">JB380</strain>
    </source>
</reference>
<dbReference type="GO" id="GO:0016020">
    <property type="term" value="C:membrane"/>
    <property type="evidence" value="ECO:0007669"/>
    <property type="project" value="GOC"/>
</dbReference>
<keyword evidence="1" id="KW-0808">Transferase</keyword>
<dbReference type="InterPro" id="IPR007577">
    <property type="entry name" value="GlycoTrfase_DXD_sugar-bd_CS"/>
</dbReference>
<protein>
    <submittedName>
        <fullName evidence="2">Mannosyltransferase involved in polysaccharide biosynthesis</fullName>
    </submittedName>
</protein>
<sequence length="183" mass="21376">MPDFEIMEWNESSIDSTHPFIASCLKKKQWAFLSDYMRMVALRDHGGVYLDVDIEAVKSVAPLLKHDCFLGYEDEGRLNTAVLGGIAGHHFFHNAIDLIESRHRRNKPFLIAPEVANICVEKDASGIELLPWPCFYPYNPYAKVHDRKQLMYSYIEKNTYLIHHWGKGWKMSFAERLKRKLFK</sequence>
<dbReference type="GO" id="GO:0051999">
    <property type="term" value="P:mannosyl-inositol phosphorylceramide biosynthetic process"/>
    <property type="evidence" value="ECO:0007669"/>
    <property type="project" value="TreeGrafter"/>
</dbReference>
<dbReference type="Pfam" id="PF04488">
    <property type="entry name" value="Gly_transf_sug"/>
    <property type="match status" value="1"/>
</dbReference>
<dbReference type="InterPro" id="IPR051706">
    <property type="entry name" value="Glycosyltransferase_domain"/>
</dbReference>
<gene>
    <name evidence="2" type="ORF">CZ787_02340</name>
</gene>
<dbReference type="Proteomes" id="UP000196331">
    <property type="component" value="Unassembled WGS sequence"/>
</dbReference>
<proteinExistence type="predicted"/>
<dbReference type="EMBL" id="FUKM01000007">
    <property type="protein sequence ID" value="SJN09822.1"/>
    <property type="molecule type" value="Genomic_DNA"/>
</dbReference>
<dbReference type="PANTHER" id="PTHR32385:SF15">
    <property type="entry name" value="INOSITOL PHOSPHOCERAMIDE MANNOSYLTRANSFERASE 1"/>
    <property type="match status" value="1"/>
</dbReference>
<dbReference type="InterPro" id="IPR029044">
    <property type="entry name" value="Nucleotide-diphossugar_trans"/>
</dbReference>
<dbReference type="Gene3D" id="3.90.550.20">
    <property type="match status" value="1"/>
</dbReference>